<evidence type="ECO:0000313" key="1">
    <source>
        <dbReference type="EMBL" id="KOO39143.1"/>
    </source>
</evidence>
<protein>
    <submittedName>
        <fullName evidence="1">Uncharacterized protein</fullName>
    </submittedName>
</protein>
<proteinExistence type="predicted"/>
<dbReference type="AlphaFoldDB" id="A0A0M0KL62"/>
<accession>A0A0M0KL62</accession>
<dbReference type="PATRIC" id="fig|136160.3.peg.2385"/>
<name>A0A0M0KL62_ALKHA</name>
<comment type="caution">
    <text evidence="1">The sequence shown here is derived from an EMBL/GenBank/DDBJ whole genome shotgun (WGS) entry which is preliminary data.</text>
</comment>
<gene>
    <name evidence="1" type="ORF">AMD02_10005</name>
</gene>
<reference evidence="1" key="1">
    <citation type="submission" date="2015-08" db="EMBL/GenBank/DDBJ databases">
        <title>Complete DNA Sequence of Pseudomonas syringae pv. actinidiae, the Causal Agent of Kiwifruit Canker Disease.</title>
        <authorList>
            <person name="Rikkerink E.H.A."/>
            <person name="Fineran P.C."/>
        </authorList>
    </citation>
    <scope>NUCLEOTIDE SEQUENCE</scope>
    <source>
        <strain evidence="1">DSM 13666</strain>
    </source>
</reference>
<sequence>MIANDLVVNRKTLYSSNYLIGAVHIFKLPIEQAADVLGISYSKLLKRQLQIIEKVEPSVAVIGSCSVPQTLLVEYVYDQLYF</sequence>
<dbReference type="EMBL" id="LILD01000001">
    <property type="protein sequence ID" value="KOO39143.1"/>
    <property type="molecule type" value="Genomic_DNA"/>
</dbReference>
<organism evidence="1">
    <name type="scientific">Halalkalibacterium halodurans</name>
    <name type="common">Bacillus halodurans</name>
    <dbReference type="NCBI Taxonomy" id="86665"/>
    <lineage>
        <taxon>Bacteria</taxon>
        <taxon>Bacillati</taxon>
        <taxon>Bacillota</taxon>
        <taxon>Bacilli</taxon>
        <taxon>Bacillales</taxon>
        <taxon>Bacillaceae</taxon>
        <taxon>Halalkalibacterium (ex Joshi et al. 2022)</taxon>
    </lineage>
</organism>